<proteinExistence type="predicted"/>
<feature type="region of interest" description="Disordered" evidence="1">
    <location>
        <begin position="108"/>
        <end position="139"/>
    </location>
</feature>
<evidence type="ECO:0000256" key="1">
    <source>
        <dbReference type="SAM" id="MobiDB-lite"/>
    </source>
</evidence>
<dbReference type="SUPFAM" id="SSF53335">
    <property type="entry name" value="S-adenosyl-L-methionine-dependent methyltransferases"/>
    <property type="match status" value="1"/>
</dbReference>
<dbReference type="EMBL" id="LAZR01008358">
    <property type="protein sequence ID" value="KKM79257.1"/>
    <property type="molecule type" value="Genomic_DNA"/>
</dbReference>
<reference evidence="3" key="1">
    <citation type="journal article" date="2015" name="Nature">
        <title>Complex archaea that bridge the gap between prokaryotes and eukaryotes.</title>
        <authorList>
            <person name="Spang A."/>
            <person name="Saw J.H."/>
            <person name="Jorgensen S.L."/>
            <person name="Zaremba-Niedzwiedzka K."/>
            <person name="Martijn J."/>
            <person name="Lind A.E."/>
            <person name="van Eijk R."/>
            <person name="Schleper C."/>
            <person name="Guy L."/>
            <person name="Ettema T.J."/>
        </authorList>
    </citation>
    <scope>NUCLEOTIDE SEQUENCE</scope>
</reference>
<accession>A0A0F9NCW8</accession>
<gene>
    <name evidence="3" type="ORF">LCGC14_1351610</name>
</gene>
<organism evidence="3">
    <name type="scientific">marine sediment metagenome</name>
    <dbReference type="NCBI Taxonomy" id="412755"/>
    <lineage>
        <taxon>unclassified sequences</taxon>
        <taxon>metagenomes</taxon>
        <taxon>ecological metagenomes</taxon>
    </lineage>
</organism>
<evidence type="ECO:0000259" key="2">
    <source>
        <dbReference type="Pfam" id="PF08241"/>
    </source>
</evidence>
<feature type="non-terminal residue" evidence="3">
    <location>
        <position position="1"/>
    </location>
</feature>
<dbReference type="Pfam" id="PF08241">
    <property type="entry name" value="Methyltransf_11"/>
    <property type="match status" value="1"/>
</dbReference>
<dbReference type="CDD" id="cd02440">
    <property type="entry name" value="AdoMet_MTases"/>
    <property type="match status" value="1"/>
</dbReference>
<feature type="compositionally biased region" description="Basic and acidic residues" evidence="1">
    <location>
        <begin position="108"/>
        <end position="132"/>
    </location>
</feature>
<sequence>NFTVKKADAREHIPFPDNHFDRVFCINVVENMNNADEVRRAVKEMVRILKPKGLLVITTVDGLYHREIEEAAGIPYLGECDFSKLKIKKPYSVLGMIFVKGAKKDKEIKEKKEEKEKPPSPPKEKEEGLADKLKKKSKKSLRERLVAINGLAEKIADEILEEYKILKNIKKAIKNKSFKVGGVGPEKQKKIMRLRS</sequence>
<dbReference type="InterPro" id="IPR029063">
    <property type="entry name" value="SAM-dependent_MTases_sf"/>
</dbReference>
<protein>
    <recommendedName>
        <fullName evidence="2">Methyltransferase type 11 domain-containing protein</fullName>
    </recommendedName>
</protein>
<comment type="caution">
    <text evidence="3">The sequence shown here is derived from an EMBL/GenBank/DDBJ whole genome shotgun (WGS) entry which is preliminary data.</text>
</comment>
<dbReference type="InterPro" id="IPR013216">
    <property type="entry name" value="Methyltransf_11"/>
</dbReference>
<name>A0A0F9NCW8_9ZZZZ</name>
<dbReference type="Gene3D" id="3.40.50.150">
    <property type="entry name" value="Vaccinia Virus protein VP39"/>
    <property type="match status" value="1"/>
</dbReference>
<feature type="domain" description="Methyltransferase type 11" evidence="2">
    <location>
        <begin position="5"/>
        <end position="57"/>
    </location>
</feature>
<dbReference type="AlphaFoldDB" id="A0A0F9NCW8"/>
<dbReference type="GO" id="GO:0008757">
    <property type="term" value="F:S-adenosylmethionine-dependent methyltransferase activity"/>
    <property type="evidence" value="ECO:0007669"/>
    <property type="project" value="InterPro"/>
</dbReference>
<evidence type="ECO:0000313" key="3">
    <source>
        <dbReference type="EMBL" id="KKM79257.1"/>
    </source>
</evidence>